<comment type="caution">
    <text evidence="2">The sequence shown here is derived from an EMBL/GenBank/DDBJ whole genome shotgun (WGS) entry which is preliminary data.</text>
</comment>
<dbReference type="RefSeq" id="WP_367953031.1">
    <property type="nucleotide sequence ID" value="NZ_JBDPGJ010000001.1"/>
</dbReference>
<gene>
    <name evidence="2" type="ORF">ABGN05_05865</name>
</gene>
<accession>A0ABV3SEL7</accession>
<reference evidence="2 3" key="1">
    <citation type="submission" date="2024-05" db="EMBL/GenBank/DDBJ databases">
        <authorList>
            <person name="Jiang F."/>
        </authorList>
    </citation>
    <scope>NUCLEOTIDE SEQUENCE [LARGE SCALE GENOMIC DNA]</scope>
    <source>
        <strain evidence="2 3">LZ166</strain>
    </source>
</reference>
<dbReference type="Proteomes" id="UP001556692">
    <property type="component" value="Unassembled WGS sequence"/>
</dbReference>
<evidence type="ECO:0000313" key="2">
    <source>
        <dbReference type="EMBL" id="MEX0405187.1"/>
    </source>
</evidence>
<proteinExistence type="predicted"/>
<dbReference type="Pfam" id="PF13770">
    <property type="entry name" value="DUF4169"/>
    <property type="match status" value="1"/>
</dbReference>
<feature type="region of interest" description="Disordered" evidence="1">
    <location>
        <begin position="18"/>
        <end position="62"/>
    </location>
</feature>
<evidence type="ECO:0000313" key="3">
    <source>
        <dbReference type="Proteomes" id="UP001556692"/>
    </source>
</evidence>
<keyword evidence="3" id="KW-1185">Reference proteome</keyword>
<evidence type="ECO:0000256" key="1">
    <source>
        <dbReference type="SAM" id="MobiDB-lite"/>
    </source>
</evidence>
<name>A0ABV3SEL7_9HYPH</name>
<sequence length="62" mass="7237">MAEIVNLRMARKRAARAEHERAADENRIRHALPKSEKLARRAEKSRLDSHLEGHRLVRKDGE</sequence>
<dbReference type="InterPro" id="IPR025227">
    <property type="entry name" value="DUF4169"/>
</dbReference>
<dbReference type="EMBL" id="JBDPGJ010000001">
    <property type="protein sequence ID" value="MEX0405187.1"/>
    <property type="molecule type" value="Genomic_DNA"/>
</dbReference>
<protein>
    <submittedName>
        <fullName evidence="2">DUF4169 family protein</fullName>
    </submittedName>
</protein>
<organism evidence="2 3">
    <name type="scientific">Aquibium pacificus</name>
    <dbReference type="NCBI Taxonomy" id="3153579"/>
    <lineage>
        <taxon>Bacteria</taxon>
        <taxon>Pseudomonadati</taxon>
        <taxon>Pseudomonadota</taxon>
        <taxon>Alphaproteobacteria</taxon>
        <taxon>Hyphomicrobiales</taxon>
        <taxon>Phyllobacteriaceae</taxon>
        <taxon>Aquibium</taxon>
    </lineage>
</organism>